<name>A0A8J2XKL8_9MICO</name>
<accession>A0A8J2XKL8</accession>
<evidence type="ECO:0000256" key="2">
    <source>
        <dbReference type="SAM" id="MobiDB-lite"/>
    </source>
</evidence>
<organism evidence="4 5">
    <name type="scientific">Sediminivirga luteola</name>
    <dbReference type="NCBI Taxonomy" id="1774748"/>
    <lineage>
        <taxon>Bacteria</taxon>
        <taxon>Bacillati</taxon>
        <taxon>Actinomycetota</taxon>
        <taxon>Actinomycetes</taxon>
        <taxon>Micrococcales</taxon>
        <taxon>Brevibacteriaceae</taxon>
        <taxon>Sediminivirga</taxon>
    </lineage>
</organism>
<feature type="compositionally biased region" description="Basic and acidic residues" evidence="2">
    <location>
        <begin position="267"/>
        <end position="277"/>
    </location>
</feature>
<dbReference type="SUPFAM" id="SSF52980">
    <property type="entry name" value="Restriction endonuclease-like"/>
    <property type="match status" value="1"/>
</dbReference>
<sequence length="290" mass="32058">MAYTRIASSEDREAWLEARRGLVTATDVARLASGGPKTWAAVAAEKNGARGFGGNRYTQWGSEREAVIARQLHTYGLDPNTWVLQKDGTRYAATPDLVGMGIIGEIKTAVWKGEKWSQAPKGYYDQIQWALMVTDSEEAILAVEYHEDFRPKFFDAHLINIVRDEERIGQLVETADRFLQEGPPTGVDRLLGEYAALDERAAELEALASSARAEADEVKELLLKEVDAHHSGEYSSPVARVKVSHPKPASRFDQAGFKKAHPALAKEFTKTSDKTPDPRVSVTFAKEEAA</sequence>
<feature type="region of interest" description="Disordered" evidence="2">
    <location>
        <begin position="266"/>
        <end position="290"/>
    </location>
</feature>
<reference evidence="4" key="2">
    <citation type="submission" date="2020-09" db="EMBL/GenBank/DDBJ databases">
        <authorList>
            <person name="Sun Q."/>
            <person name="Zhou Y."/>
        </authorList>
    </citation>
    <scope>NUCLEOTIDE SEQUENCE</scope>
    <source>
        <strain evidence="4">CGMCC 1.12785</strain>
    </source>
</reference>
<evidence type="ECO:0000313" key="5">
    <source>
        <dbReference type="Proteomes" id="UP000616114"/>
    </source>
</evidence>
<keyword evidence="5" id="KW-1185">Reference proteome</keyword>
<dbReference type="Proteomes" id="UP000616114">
    <property type="component" value="Unassembled WGS sequence"/>
</dbReference>
<feature type="domain" description="YqaJ viral recombinase" evidence="3">
    <location>
        <begin position="15"/>
        <end position="136"/>
    </location>
</feature>
<dbReference type="EMBL" id="BMFY01000004">
    <property type="protein sequence ID" value="GGA11005.1"/>
    <property type="molecule type" value="Genomic_DNA"/>
</dbReference>
<dbReference type="AlphaFoldDB" id="A0A8J2XKL8"/>
<dbReference type="Gene3D" id="3.90.320.10">
    <property type="match status" value="1"/>
</dbReference>
<dbReference type="RefSeq" id="WP_188550046.1">
    <property type="nucleotide sequence ID" value="NZ_BMFY01000004.1"/>
</dbReference>
<evidence type="ECO:0000259" key="3">
    <source>
        <dbReference type="Pfam" id="PF09588"/>
    </source>
</evidence>
<evidence type="ECO:0000256" key="1">
    <source>
        <dbReference type="SAM" id="Coils"/>
    </source>
</evidence>
<reference evidence="4" key="1">
    <citation type="journal article" date="2014" name="Int. J. Syst. Evol. Microbiol.">
        <title>Complete genome sequence of Corynebacterium casei LMG S-19264T (=DSM 44701T), isolated from a smear-ripened cheese.</title>
        <authorList>
            <consortium name="US DOE Joint Genome Institute (JGI-PGF)"/>
            <person name="Walter F."/>
            <person name="Albersmeier A."/>
            <person name="Kalinowski J."/>
            <person name="Ruckert C."/>
        </authorList>
    </citation>
    <scope>NUCLEOTIDE SEQUENCE</scope>
    <source>
        <strain evidence="4">CGMCC 1.12785</strain>
    </source>
</reference>
<evidence type="ECO:0000313" key="4">
    <source>
        <dbReference type="EMBL" id="GGA11005.1"/>
    </source>
</evidence>
<gene>
    <name evidence="4" type="ORF">GCM10011333_12300</name>
</gene>
<feature type="coiled-coil region" evidence="1">
    <location>
        <begin position="187"/>
        <end position="221"/>
    </location>
</feature>
<dbReference type="InterPro" id="IPR011335">
    <property type="entry name" value="Restrct_endonuc-II-like"/>
</dbReference>
<comment type="caution">
    <text evidence="4">The sequence shown here is derived from an EMBL/GenBank/DDBJ whole genome shotgun (WGS) entry which is preliminary data.</text>
</comment>
<dbReference type="InterPro" id="IPR011604">
    <property type="entry name" value="PDDEXK-like_dom_sf"/>
</dbReference>
<dbReference type="Pfam" id="PF09588">
    <property type="entry name" value="YqaJ"/>
    <property type="match status" value="1"/>
</dbReference>
<protein>
    <recommendedName>
        <fullName evidence="3">YqaJ viral recombinase domain-containing protein</fullName>
    </recommendedName>
</protein>
<proteinExistence type="predicted"/>
<dbReference type="InterPro" id="IPR019080">
    <property type="entry name" value="YqaJ_viral_recombinase"/>
</dbReference>
<keyword evidence="1" id="KW-0175">Coiled coil</keyword>